<organism evidence="1 2">
    <name type="scientific">Scortum barcoo</name>
    <name type="common">barcoo grunter</name>
    <dbReference type="NCBI Taxonomy" id="214431"/>
    <lineage>
        <taxon>Eukaryota</taxon>
        <taxon>Metazoa</taxon>
        <taxon>Chordata</taxon>
        <taxon>Craniata</taxon>
        <taxon>Vertebrata</taxon>
        <taxon>Euteleostomi</taxon>
        <taxon>Actinopterygii</taxon>
        <taxon>Neopterygii</taxon>
        <taxon>Teleostei</taxon>
        <taxon>Neoteleostei</taxon>
        <taxon>Acanthomorphata</taxon>
        <taxon>Eupercaria</taxon>
        <taxon>Centrarchiformes</taxon>
        <taxon>Terapontoidei</taxon>
        <taxon>Terapontidae</taxon>
        <taxon>Scortum</taxon>
    </lineage>
</organism>
<name>A0ACB8WQV6_9TELE</name>
<keyword evidence="2" id="KW-1185">Reference proteome</keyword>
<evidence type="ECO:0000313" key="2">
    <source>
        <dbReference type="Proteomes" id="UP000831701"/>
    </source>
</evidence>
<gene>
    <name evidence="1" type="ORF">L3Q82_024818</name>
</gene>
<sequence>MLEWTNRYLTCKDGERHRGQELLFFKYTQYYLADPWMFKLVALYMFLLFCAGFSINFLTLWVTAQNKKLRQPLNFILVNLAVAGLIMVTFGFTVCIYTSPMGYFSLGTVGCNIERFMSAIGGQVSLWSLVVLAVERYIVVCKPMGSFRFTATHASAGCAFTWIMACCCAVPPFVGWSRYIPEALQVSCGPDYYTLAPGYNNKSFLIYLFTVHFCIPVFTLFFTYGNLVCTLKA</sequence>
<dbReference type="EMBL" id="CM041537">
    <property type="protein sequence ID" value="KAI3370030.1"/>
    <property type="molecule type" value="Genomic_DNA"/>
</dbReference>
<accession>A0ACB8WQV6</accession>
<dbReference type="Proteomes" id="UP000831701">
    <property type="component" value="Chromosome 7"/>
</dbReference>
<reference evidence="1" key="1">
    <citation type="submission" date="2022-04" db="EMBL/GenBank/DDBJ databases">
        <title>Jade perch genome.</title>
        <authorList>
            <person name="Chao B."/>
        </authorList>
    </citation>
    <scope>NUCLEOTIDE SEQUENCE</scope>
    <source>
        <strain evidence="1">CB-2022</strain>
    </source>
</reference>
<evidence type="ECO:0000313" key="1">
    <source>
        <dbReference type="EMBL" id="KAI3370030.1"/>
    </source>
</evidence>
<proteinExistence type="predicted"/>
<protein>
    <submittedName>
        <fullName evidence="1">Uncharacterized protein</fullName>
    </submittedName>
</protein>
<comment type="caution">
    <text evidence="1">The sequence shown here is derived from an EMBL/GenBank/DDBJ whole genome shotgun (WGS) entry which is preliminary data.</text>
</comment>
<feature type="non-terminal residue" evidence="1">
    <location>
        <position position="233"/>
    </location>
</feature>